<dbReference type="GO" id="GO:0005886">
    <property type="term" value="C:plasma membrane"/>
    <property type="evidence" value="ECO:0007669"/>
    <property type="project" value="InterPro"/>
</dbReference>
<evidence type="ECO:0000259" key="6">
    <source>
        <dbReference type="Pfam" id="PF04357"/>
    </source>
</evidence>
<keyword evidence="3 5" id="KW-1133">Transmembrane helix</keyword>
<keyword evidence="8" id="KW-1185">Reference proteome</keyword>
<dbReference type="PANTHER" id="PTHR36985:SF1">
    <property type="entry name" value="TRANSLOCATION AND ASSEMBLY MODULE SUBUNIT TAMB"/>
    <property type="match status" value="1"/>
</dbReference>
<evidence type="ECO:0000313" key="8">
    <source>
        <dbReference type="Proteomes" id="UP000295493"/>
    </source>
</evidence>
<dbReference type="RefSeq" id="WP_133496330.1">
    <property type="nucleotide sequence ID" value="NZ_BMLU01000010.1"/>
</dbReference>
<name>A0A4R6FIH4_9SPHN</name>
<evidence type="ECO:0000256" key="1">
    <source>
        <dbReference type="ARBA" id="ARBA00004167"/>
    </source>
</evidence>
<reference evidence="7 8" key="1">
    <citation type="submission" date="2019-03" db="EMBL/GenBank/DDBJ databases">
        <title>Genomic Encyclopedia of Type Strains, Phase IV (KMG-IV): sequencing the most valuable type-strain genomes for metagenomic binning, comparative biology and taxonomic classification.</title>
        <authorList>
            <person name="Goeker M."/>
        </authorList>
    </citation>
    <scope>NUCLEOTIDE SEQUENCE [LARGE SCALE GENOMIC DNA]</scope>
    <source>
        <strain evidence="7 8">DSM 25059</strain>
    </source>
</reference>
<proteinExistence type="predicted"/>
<comment type="caution">
    <text evidence="7">The sequence shown here is derived from an EMBL/GenBank/DDBJ whole genome shotgun (WGS) entry which is preliminary data.</text>
</comment>
<dbReference type="EMBL" id="SNWD01000010">
    <property type="protein sequence ID" value="TDN80294.1"/>
    <property type="molecule type" value="Genomic_DNA"/>
</dbReference>
<sequence length="1411" mass="147861">MAQQSAPEYGEQHGETVHVVEKRPLWQRVLKWIGIAVGSLAALVILVVLGINTGPGRSFLVSKINNFELASGMGFHVGEIDGSLYGRMVLKDVRITDTRGVFAASPSITLDWRPFAYVNNHVDVRELSSPLIRFARMPVLKPTPASNDNGPLLPDLDIDVNKLAIERLEIGRAVTGQPHIAQLAGEVHIADRRAQVQAQARTIAAPGIAGGDRLALTLDAVPDADKLDVDMKLAAPANGMIAGLAGLKQPLALSLDGNGSWARWNGRLAGTLGGKSLADLKIAEENGRFQVRGVTHPGLYLTGPVERLTQPGLQVALDAAFDNRVADTRLRLRSNALALSTQGVIDLGKSEFHDFRAEGLLLTPGAIAENLRGRSVRAAVVLDGPFQTPSVQYKINAGAIGFGETVVEQLAAEGKAKVNADRILIPVHATAAKVSGLNAAAGGLLTNLAIDGDFAISGSKVLADNLRLRSSKVDATAIIAADLAEGRYTGALKGRVNDYRVESIGILNLQTDADVYSAPQGGFGIRGHVVMRTQRIFNEGARNFLGGNAMARVNLDYTPEGVIRFSNLEVQAPEFRLRNGSGMYDPAGPLAISADAWSAQYGPIQARVTGSMARPVVNVRAAKPGLGVGLADLKAQIRGNAGAYAVQASGDTDYGPFRADMLVDTGNRLSVDIRDGRFAGMDISGKVQQTAAGPFAGKVRFAGSGINGSADLSAKGQYQHAEVDALANNAVIPGTAGLTIGRAIIDASATMVPGKPEVVADAQIAAFKMGDFVIKAARAKVNYRGGQGTAQIVANGSSSVPFELAANARLSPEQYLVALKGKANGIAFRTANPAKIAKTDSGYALSPTQIDLDGGKIRLAGNFGPGISMKARLDSLDMSIANAFVPGLGVGGQASGSLDFAQEGNSFPKAEARLNIAGFQRTSIARVSDPVNIEFVGRLVPDGGEARALIKRGTTTVGRMVATLQPLPPGTGAWQTRLMAAPLGGGIRYNGPSDVLFSFAGLSGQTLSGPIALAANFSGRVRSPQLTGVVRAQNLRYENQNYGTRLTGMSIDGQFNNDQLVLNKLHAQAGDGTVDASGRVGLAADSGFPIDITAKLNKARLARSDALGATASGEIRVLNRQGEQPSITGEIRIPEARYQIIRQGSADVPQLTGIRRKGQKLQDNKDAQSGPPGLFRLDIRLRADNQLYVSGMGLESEWSADLRVTGTSADPRVRGTLEIVRGTYSFAGNRFDVTQGVVSFEGGAISDPQINIQASTETDGITATINVTGSAQDPQVTFSSSPALPQDEVLSRLLFGSSVTDLSATEALQLAASLNSLRGSGGGGLNPLGKLRSATGIDRLRVLGGDDATGRGTSVAAGKYITNDIYVEIITDAKGFTATQLEISLTKALSILSQTASSGGSSASLRYSKDY</sequence>
<dbReference type="PANTHER" id="PTHR36985">
    <property type="entry name" value="TRANSLOCATION AND ASSEMBLY MODULE SUBUNIT TAMB"/>
    <property type="match status" value="1"/>
</dbReference>
<evidence type="ECO:0000256" key="2">
    <source>
        <dbReference type="ARBA" id="ARBA00022692"/>
    </source>
</evidence>
<keyword evidence="2 5" id="KW-0812">Transmembrane</keyword>
<gene>
    <name evidence="7" type="ORF">EV664_11088</name>
</gene>
<feature type="transmembrane region" description="Helical" evidence="5">
    <location>
        <begin position="32"/>
        <end position="51"/>
    </location>
</feature>
<feature type="domain" description="Translocation and assembly module TamB C-terminal" evidence="6">
    <location>
        <begin position="1067"/>
        <end position="1411"/>
    </location>
</feature>
<dbReference type="GO" id="GO:0097347">
    <property type="term" value="C:TAM protein secretion complex"/>
    <property type="evidence" value="ECO:0007669"/>
    <property type="project" value="TreeGrafter"/>
</dbReference>
<protein>
    <submittedName>
        <fullName evidence="7">Autotransporter secretion inner membrane protein TamB</fullName>
    </submittedName>
</protein>
<dbReference type="Pfam" id="PF04357">
    <property type="entry name" value="TamB"/>
    <property type="match status" value="1"/>
</dbReference>
<keyword evidence="4 5" id="KW-0472">Membrane</keyword>
<evidence type="ECO:0000313" key="7">
    <source>
        <dbReference type="EMBL" id="TDN80294.1"/>
    </source>
</evidence>
<dbReference type="OrthoDB" id="7784409at2"/>
<dbReference type="InterPro" id="IPR007452">
    <property type="entry name" value="TamB_C"/>
</dbReference>
<evidence type="ECO:0000256" key="3">
    <source>
        <dbReference type="ARBA" id="ARBA00022989"/>
    </source>
</evidence>
<evidence type="ECO:0000256" key="5">
    <source>
        <dbReference type="SAM" id="Phobius"/>
    </source>
</evidence>
<dbReference type="GO" id="GO:0009306">
    <property type="term" value="P:protein secretion"/>
    <property type="evidence" value="ECO:0007669"/>
    <property type="project" value="InterPro"/>
</dbReference>
<organism evidence="7 8">
    <name type="scientific">Stakelama pacifica</name>
    <dbReference type="NCBI Taxonomy" id="517720"/>
    <lineage>
        <taxon>Bacteria</taxon>
        <taxon>Pseudomonadati</taxon>
        <taxon>Pseudomonadota</taxon>
        <taxon>Alphaproteobacteria</taxon>
        <taxon>Sphingomonadales</taxon>
        <taxon>Sphingomonadaceae</taxon>
        <taxon>Stakelama</taxon>
    </lineage>
</organism>
<dbReference type="Proteomes" id="UP000295493">
    <property type="component" value="Unassembled WGS sequence"/>
</dbReference>
<accession>A0A4R6FIH4</accession>
<evidence type="ECO:0000256" key="4">
    <source>
        <dbReference type="ARBA" id="ARBA00023136"/>
    </source>
</evidence>
<comment type="subcellular location">
    <subcellularLocation>
        <location evidence="1">Membrane</location>
        <topology evidence="1">Single-pass membrane protein</topology>
    </subcellularLocation>
</comment>